<dbReference type="GO" id="GO:0005085">
    <property type="term" value="F:guanyl-nucleotide exchange factor activity"/>
    <property type="evidence" value="ECO:0007669"/>
    <property type="project" value="TreeGrafter"/>
</dbReference>
<feature type="compositionally biased region" description="Acidic residues" evidence="4">
    <location>
        <begin position="64"/>
        <end position="74"/>
    </location>
</feature>
<evidence type="ECO:0000313" key="6">
    <source>
        <dbReference type="EMBL" id="ORY73861.1"/>
    </source>
</evidence>
<feature type="compositionally biased region" description="Basic and acidic residues" evidence="4">
    <location>
        <begin position="649"/>
        <end position="681"/>
    </location>
</feature>
<dbReference type="STRING" id="106004.A0A1Y2EQJ5"/>
<feature type="region of interest" description="Disordered" evidence="4">
    <location>
        <begin position="496"/>
        <end position="524"/>
    </location>
</feature>
<dbReference type="InParanoid" id="A0A1Y2EQJ5"/>
<gene>
    <name evidence="6" type="ORF">BCR35DRAFT_306974</name>
</gene>
<dbReference type="AlphaFoldDB" id="A0A1Y2EQJ5"/>
<feature type="region of interest" description="Disordered" evidence="4">
    <location>
        <begin position="637"/>
        <end position="695"/>
    </location>
</feature>
<organism evidence="6 7">
    <name type="scientific">Leucosporidium creatinivorum</name>
    <dbReference type="NCBI Taxonomy" id="106004"/>
    <lineage>
        <taxon>Eukaryota</taxon>
        <taxon>Fungi</taxon>
        <taxon>Dikarya</taxon>
        <taxon>Basidiomycota</taxon>
        <taxon>Pucciniomycotina</taxon>
        <taxon>Microbotryomycetes</taxon>
        <taxon>Leucosporidiales</taxon>
        <taxon>Leucosporidium</taxon>
    </lineage>
</organism>
<keyword evidence="2" id="KW-0677">Repeat</keyword>
<evidence type="ECO:0000256" key="4">
    <source>
        <dbReference type="SAM" id="MobiDB-lite"/>
    </source>
</evidence>
<dbReference type="PANTHER" id="PTHR45982">
    <property type="entry name" value="REGULATOR OF CHROMOSOME CONDENSATION"/>
    <property type="match status" value="1"/>
</dbReference>
<dbReference type="OrthoDB" id="61110at2759"/>
<feature type="compositionally biased region" description="Basic and acidic residues" evidence="4">
    <location>
        <begin position="496"/>
        <end position="509"/>
    </location>
</feature>
<evidence type="ECO:0000256" key="3">
    <source>
        <dbReference type="PROSITE-ProRule" id="PRU00235"/>
    </source>
</evidence>
<dbReference type="FunCoup" id="A0A1Y2EQJ5">
    <property type="interactions" value="733"/>
</dbReference>
<dbReference type="EMBL" id="MCGR01000044">
    <property type="protein sequence ID" value="ORY73861.1"/>
    <property type="molecule type" value="Genomic_DNA"/>
</dbReference>
<feature type="region of interest" description="Disordered" evidence="4">
    <location>
        <begin position="1"/>
        <end position="104"/>
    </location>
</feature>
<comment type="caution">
    <text evidence="6">The sequence shown here is derived from an EMBL/GenBank/DDBJ whole genome shotgun (WGS) entry which is preliminary data.</text>
</comment>
<dbReference type="PRINTS" id="PR00633">
    <property type="entry name" value="RCCNDNSATION"/>
</dbReference>
<evidence type="ECO:0000313" key="7">
    <source>
        <dbReference type="Proteomes" id="UP000193467"/>
    </source>
</evidence>
<evidence type="ECO:0000256" key="2">
    <source>
        <dbReference type="ARBA" id="ARBA00022737"/>
    </source>
</evidence>
<dbReference type="PROSITE" id="PS50012">
    <property type="entry name" value="RCC1_3"/>
    <property type="match status" value="5"/>
</dbReference>
<feature type="compositionally biased region" description="Basic residues" evidence="4">
    <location>
        <begin position="82"/>
        <end position="99"/>
    </location>
</feature>
<keyword evidence="1" id="KW-0344">Guanine-nucleotide releasing factor</keyword>
<dbReference type="GO" id="GO:0005737">
    <property type="term" value="C:cytoplasm"/>
    <property type="evidence" value="ECO:0007669"/>
    <property type="project" value="TreeGrafter"/>
</dbReference>
<dbReference type="InterPro" id="IPR058923">
    <property type="entry name" value="RCC1-like_dom"/>
</dbReference>
<reference evidence="6 7" key="1">
    <citation type="submission" date="2016-07" db="EMBL/GenBank/DDBJ databases">
        <title>Pervasive Adenine N6-methylation of Active Genes in Fungi.</title>
        <authorList>
            <consortium name="DOE Joint Genome Institute"/>
            <person name="Mondo S.J."/>
            <person name="Dannebaum R.O."/>
            <person name="Kuo R.C."/>
            <person name="Labutti K."/>
            <person name="Haridas S."/>
            <person name="Kuo A."/>
            <person name="Salamov A."/>
            <person name="Ahrendt S.R."/>
            <person name="Lipzen A."/>
            <person name="Sullivan W."/>
            <person name="Andreopoulos W.B."/>
            <person name="Clum A."/>
            <person name="Lindquist E."/>
            <person name="Daum C."/>
            <person name="Ramamoorthy G.K."/>
            <person name="Gryganskyi A."/>
            <person name="Culley D."/>
            <person name="Magnuson J.K."/>
            <person name="James T.Y."/>
            <person name="O'Malley M.A."/>
            <person name="Stajich J.E."/>
            <person name="Spatafora J.W."/>
            <person name="Visel A."/>
            <person name="Grigoriev I.V."/>
        </authorList>
    </citation>
    <scope>NUCLEOTIDE SEQUENCE [LARGE SCALE GENOMIC DNA]</scope>
    <source>
        <strain evidence="6 7">62-1032</strain>
    </source>
</reference>
<feature type="domain" description="RCC1-like" evidence="5">
    <location>
        <begin position="151"/>
        <end position="634"/>
    </location>
</feature>
<dbReference type="SUPFAM" id="SSF50985">
    <property type="entry name" value="RCC1/BLIP-II"/>
    <property type="match status" value="1"/>
</dbReference>
<feature type="compositionally biased region" description="Low complexity" evidence="4">
    <location>
        <begin position="8"/>
        <end position="29"/>
    </location>
</feature>
<dbReference type="InterPro" id="IPR009091">
    <property type="entry name" value="RCC1/BLIP-II"/>
</dbReference>
<feature type="repeat" description="RCC1" evidence="3">
    <location>
        <begin position="288"/>
        <end position="345"/>
    </location>
</feature>
<keyword evidence="7" id="KW-1185">Reference proteome</keyword>
<dbReference type="PANTHER" id="PTHR45982:SF1">
    <property type="entry name" value="REGULATOR OF CHROMOSOME CONDENSATION"/>
    <property type="match status" value="1"/>
</dbReference>
<proteinExistence type="predicted"/>
<dbReference type="InterPro" id="IPR051553">
    <property type="entry name" value="Ran_GTPase-activating"/>
</dbReference>
<dbReference type="PROSITE" id="PS00626">
    <property type="entry name" value="RCC1_2"/>
    <property type="match status" value="2"/>
</dbReference>
<accession>A0A1Y2EQJ5</accession>
<sequence>MPPRRARSASVASAAAAPAGTPRRSSRPSIVPNLAINPSPSKPKAVAVKKTAAKKGRGRAASPVEEDSDEESDDGASTASGSRKRKAPTAKAAAPRKKAAAAPRVIKAKPKRAPIVGINPIANRFDPFPLHSAFDFDIPKLTPAEEAPRTAFVYGNGDFGQHGMGWDEDADSDDEKPKKQKVLCEIPRPRLHTLIEEKIGKGEKGWEKGLASLECGGMHTLAIDGKGQVWSWGINDNAALGRITSIPGVDAETLETCPMLVQGLGEEDFKAVRVAAGDSVSLAVSDNGELRCWGSFRHSEGLLGFDGSAGSALTQLKPVALKNIEGHTIVQLATGDDHFVALTSEGKVFACGNGEQCQLGRKIIQRHRTHGLTPERLALKNIVLVGSGAYHSFAVNKDGEVYAWGLNSFHQTGVSDDDGGWEEIISTPTIVESLLPKHHGGARVVQIAGGVHHSMFLFSNGEVWGVGRSDGSEMGLGKDHPEMKAMKEREEEALVERRKKEVEEREKLAVEPTEDDEGEPGPPLSGIELDLKAKENAAQLIPLPNPFVPLPTKISFPSDTDNGDDTKIIQLATGTRQNFGVSSRGAVFAWGFGNTAQLGLGDEEEAETPTRITSKSMKGFRVLSAAAGGQHSVVVAQRGEGAQPSLYQKKAEEKKVEEKKVEEPKEKAEEPEKAEETKENGDVEMEAANGAEEEK</sequence>
<feature type="repeat" description="RCC1" evidence="3">
    <location>
        <begin position="399"/>
        <end position="460"/>
    </location>
</feature>
<evidence type="ECO:0000259" key="5">
    <source>
        <dbReference type="Pfam" id="PF25390"/>
    </source>
</evidence>
<dbReference type="Pfam" id="PF25390">
    <property type="entry name" value="WD40_RLD"/>
    <property type="match status" value="1"/>
</dbReference>
<feature type="repeat" description="RCC1" evidence="3">
    <location>
        <begin position="585"/>
        <end position="638"/>
    </location>
</feature>
<feature type="repeat" description="RCC1" evidence="3">
    <location>
        <begin position="346"/>
        <end position="398"/>
    </location>
</feature>
<evidence type="ECO:0000256" key="1">
    <source>
        <dbReference type="ARBA" id="ARBA00022658"/>
    </source>
</evidence>
<dbReference type="PROSITE" id="PS00625">
    <property type="entry name" value="RCC1_1"/>
    <property type="match status" value="1"/>
</dbReference>
<dbReference type="Gene3D" id="2.130.10.30">
    <property type="entry name" value="Regulator of chromosome condensation 1/beta-lactamase-inhibitor protein II"/>
    <property type="match status" value="1"/>
</dbReference>
<protein>
    <submittedName>
        <fullName evidence="6">Regulator of chromosome condensation 1/beta-lactamase-inhibitor protein II</fullName>
    </submittedName>
</protein>
<dbReference type="Proteomes" id="UP000193467">
    <property type="component" value="Unassembled WGS sequence"/>
</dbReference>
<name>A0A1Y2EQJ5_9BASI</name>
<dbReference type="InterPro" id="IPR000408">
    <property type="entry name" value="Reg_chr_condens"/>
</dbReference>
<feature type="repeat" description="RCC1" evidence="3">
    <location>
        <begin position="227"/>
        <end position="287"/>
    </location>
</feature>